<dbReference type="Gene3D" id="1.10.1220.10">
    <property type="entry name" value="Met repressor-like"/>
    <property type="match status" value="1"/>
</dbReference>
<dbReference type="Proteomes" id="UP000371977">
    <property type="component" value="Unassembled WGS sequence"/>
</dbReference>
<proteinExistence type="predicted"/>
<gene>
    <name evidence="1" type="ORF">ESZ50_00805</name>
</gene>
<dbReference type="AlphaFoldDB" id="A0A6C2CBK4"/>
<name>A0A6C2CBK4_9LACO</name>
<accession>A0A6C2CBK4</accession>
<reference evidence="1 2" key="1">
    <citation type="submission" date="2019-01" db="EMBL/GenBank/DDBJ databases">
        <title>Weissella sp. nov., a novel lactic acid bacterium isolated from animal feces.</title>
        <authorList>
            <person name="Wang L.-T."/>
        </authorList>
    </citation>
    <scope>NUCLEOTIDE SEQUENCE [LARGE SCALE GENOMIC DNA]</scope>
    <source>
        <strain evidence="1 2">8H-2</strain>
    </source>
</reference>
<dbReference type="RefSeq" id="WP_148621692.1">
    <property type="nucleotide sequence ID" value="NZ_SDGZ01000003.1"/>
</dbReference>
<dbReference type="InterPro" id="IPR007337">
    <property type="entry name" value="RelB/DinJ"/>
</dbReference>
<organism evidence="1 2">
    <name type="scientific">Weissella muntiaci</name>
    <dbReference type="NCBI Taxonomy" id="2508881"/>
    <lineage>
        <taxon>Bacteria</taxon>
        <taxon>Bacillati</taxon>
        <taxon>Bacillota</taxon>
        <taxon>Bacilli</taxon>
        <taxon>Lactobacillales</taxon>
        <taxon>Lactobacillaceae</taxon>
        <taxon>Weissella</taxon>
    </lineage>
</organism>
<dbReference type="NCBIfam" id="TIGR02384">
    <property type="entry name" value="RelB_DinJ"/>
    <property type="match status" value="1"/>
</dbReference>
<evidence type="ECO:0000313" key="1">
    <source>
        <dbReference type="EMBL" id="TYC51106.1"/>
    </source>
</evidence>
<dbReference type="Pfam" id="PF04221">
    <property type="entry name" value="RelB"/>
    <property type="match status" value="1"/>
</dbReference>
<keyword evidence="2" id="KW-1185">Reference proteome</keyword>
<sequence>MSEKLIQLRIEAEIKDNADETFAKQGLTTQGAIRIFLTQVANTGNSPFDNLFKGYNGR</sequence>
<evidence type="ECO:0000313" key="2">
    <source>
        <dbReference type="Proteomes" id="UP000371977"/>
    </source>
</evidence>
<dbReference type="EMBL" id="SDGZ01000003">
    <property type="protein sequence ID" value="TYC51106.1"/>
    <property type="molecule type" value="Genomic_DNA"/>
</dbReference>
<dbReference type="GO" id="GO:0006355">
    <property type="term" value="P:regulation of DNA-templated transcription"/>
    <property type="evidence" value="ECO:0007669"/>
    <property type="project" value="InterPro"/>
</dbReference>
<dbReference type="InterPro" id="IPR013321">
    <property type="entry name" value="Arc_rbn_hlx_hlx"/>
</dbReference>
<dbReference type="OrthoDB" id="9808267at2"/>
<protein>
    <submittedName>
        <fullName evidence="1">Type II toxin-antitoxin system RelB/DinJ family antitoxin</fullName>
    </submittedName>
</protein>
<comment type="caution">
    <text evidence="1">The sequence shown here is derived from an EMBL/GenBank/DDBJ whole genome shotgun (WGS) entry which is preliminary data.</text>
</comment>